<accession>A0A0P1AKZ3</accession>
<dbReference type="AlphaFoldDB" id="A0A0P1AKZ3"/>
<dbReference type="Proteomes" id="UP000054928">
    <property type="component" value="Unassembled WGS sequence"/>
</dbReference>
<reference evidence="2" key="1">
    <citation type="submission" date="2014-09" db="EMBL/GenBank/DDBJ databases">
        <authorList>
            <person name="Sharma Rahul"/>
            <person name="Thines Marco"/>
        </authorList>
    </citation>
    <scope>NUCLEOTIDE SEQUENCE [LARGE SCALE GENOMIC DNA]</scope>
</reference>
<dbReference type="RefSeq" id="XP_024577965.1">
    <property type="nucleotide sequence ID" value="XM_024727383.1"/>
</dbReference>
<evidence type="ECO:0000313" key="1">
    <source>
        <dbReference type="EMBL" id="CEG41596.1"/>
    </source>
</evidence>
<evidence type="ECO:0000313" key="2">
    <source>
        <dbReference type="Proteomes" id="UP000054928"/>
    </source>
</evidence>
<dbReference type="EMBL" id="CCYD01000553">
    <property type="protein sequence ID" value="CEG41596.1"/>
    <property type="molecule type" value="Genomic_DNA"/>
</dbReference>
<keyword evidence="2" id="KW-1185">Reference proteome</keyword>
<organism evidence="1 2">
    <name type="scientific">Plasmopara halstedii</name>
    <name type="common">Downy mildew of sunflower</name>
    <dbReference type="NCBI Taxonomy" id="4781"/>
    <lineage>
        <taxon>Eukaryota</taxon>
        <taxon>Sar</taxon>
        <taxon>Stramenopiles</taxon>
        <taxon>Oomycota</taxon>
        <taxon>Peronosporomycetes</taxon>
        <taxon>Peronosporales</taxon>
        <taxon>Peronosporaceae</taxon>
        <taxon>Plasmopara</taxon>
    </lineage>
</organism>
<name>A0A0P1AKZ3_PLAHL</name>
<sequence length="56" mass="6026">MRIRCEGEATNEVSKVLLNKEIRFDVCRTTSGVARIAKSGLATNTGANGKIDQCKA</sequence>
<dbReference type="GeneID" id="36406986"/>
<proteinExistence type="predicted"/>
<protein>
    <submittedName>
        <fullName evidence="1">Uncharacterized protein</fullName>
    </submittedName>
</protein>